<organism evidence="1 2">
    <name type="scientific">Zopfia rhizophila CBS 207.26</name>
    <dbReference type="NCBI Taxonomy" id="1314779"/>
    <lineage>
        <taxon>Eukaryota</taxon>
        <taxon>Fungi</taxon>
        <taxon>Dikarya</taxon>
        <taxon>Ascomycota</taxon>
        <taxon>Pezizomycotina</taxon>
        <taxon>Dothideomycetes</taxon>
        <taxon>Dothideomycetes incertae sedis</taxon>
        <taxon>Zopfiaceae</taxon>
        <taxon>Zopfia</taxon>
    </lineage>
</organism>
<evidence type="ECO:0008006" key="3">
    <source>
        <dbReference type="Google" id="ProtNLM"/>
    </source>
</evidence>
<dbReference type="OrthoDB" id="3510794at2759"/>
<dbReference type="EMBL" id="ML994789">
    <property type="protein sequence ID" value="KAF2174699.1"/>
    <property type="molecule type" value="Genomic_DNA"/>
</dbReference>
<sequence>MSNVLRNQRRLRTLFLSLPLELRHDIYDQLISFDKLEGILVPPKDESSLAPLKMTVNPLFLVNHQVHSEVTAHIYSKTLHINGFPLFETTSETPKTLPISIAVLERLRRVEIDVQLSRDPKCLLLPYYSLYHSVHAIMELSELWAKRCQLLYLKVTIPTSLWISGLDDLLLKILLNFSLLRGLLHTELDGPSLFASELANATVKVMKLPRTESNT</sequence>
<evidence type="ECO:0000313" key="1">
    <source>
        <dbReference type="EMBL" id="KAF2174699.1"/>
    </source>
</evidence>
<accession>A0A6A6D918</accession>
<proteinExistence type="predicted"/>
<dbReference type="AlphaFoldDB" id="A0A6A6D918"/>
<dbReference type="Proteomes" id="UP000800200">
    <property type="component" value="Unassembled WGS sequence"/>
</dbReference>
<protein>
    <recommendedName>
        <fullName evidence="3">F-box domain-containing protein</fullName>
    </recommendedName>
</protein>
<keyword evidence="2" id="KW-1185">Reference proteome</keyword>
<name>A0A6A6D918_9PEZI</name>
<evidence type="ECO:0000313" key="2">
    <source>
        <dbReference type="Proteomes" id="UP000800200"/>
    </source>
</evidence>
<reference evidence="1" key="1">
    <citation type="journal article" date="2020" name="Stud. Mycol.">
        <title>101 Dothideomycetes genomes: a test case for predicting lifestyles and emergence of pathogens.</title>
        <authorList>
            <person name="Haridas S."/>
            <person name="Albert R."/>
            <person name="Binder M."/>
            <person name="Bloem J."/>
            <person name="Labutti K."/>
            <person name="Salamov A."/>
            <person name="Andreopoulos B."/>
            <person name="Baker S."/>
            <person name="Barry K."/>
            <person name="Bills G."/>
            <person name="Bluhm B."/>
            <person name="Cannon C."/>
            <person name="Castanera R."/>
            <person name="Culley D."/>
            <person name="Daum C."/>
            <person name="Ezra D."/>
            <person name="Gonzalez J."/>
            <person name="Henrissat B."/>
            <person name="Kuo A."/>
            <person name="Liang C."/>
            <person name="Lipzen A."/>
            <person name="Lutzoni F."/>
            <person name="Magnuson J."/>
            <person name="Mondo S."/>
            <person name="Nolan M."/>
            <person name="Ohm R."/>
            <person name="Pangilinan J."/>
            <person name="Park H.-J."/>
            <person name="Ramirez L."/>
            <person name="Alfaro M."/>
            <person name="Sun H."/>
            <person name="Tritt A."/>
            <person name="Yoshinaga Y."/>
            <person name="Zwiers L.-H."/>
            <person name="Turgeon B."/>
            <person name="Goodwin S."/>
            <person name="Spatafora J."/>
            <person name="Crous P."/>
            <person name="Grigoriev I."/>
        </authorList>
    </citation>
    <scope>NUCLEOTIDE SEQUENCE</scope>
    <source>
        <strain evidence="1">CBS 207.26</strain>
    </source>
</reference>
<gene>
    <name evidence="1" type="ORF">K469DRAFT_705231</name>
</gene>